<evidence type="ECO:0000259" key="5">
    <source>
        <dbReference type="PROSITE" id="PS50222"/>
    </source>
</evidence>
<dbReference type="InterPro" id="IPR002048">
    <property type="entry name" value="EF_hand_dom"/>
</dbReference>
<keyword evidence="3" id="KW-0342">GTP-binding</keyword>
<dbReference type="Pfam" id="PF08356">
    <property type="entry name" value="EF_assoc_2"/>
    <property type="match status" value="1"/>
</dbReference>
<dbReference type="GeneID" id="68117589"/>
<sequence length="631" mass="73040">MNNYHNLIVIGDKSSGKTRLIDSIVFDPNRGDSGELPSVLPHQEFSFPLKNQEITFNFIDTDSSKSIETIFSTVPLLSSELIIFVIETNNAQAVKRFHEEWLPYIVRSKKMLYIIQSKVDTVDTVEPFDCSEVEKYVRFQGVFEYSSKTRENIEVLLFNLSKLFFFSADYLFNFSEERLTSQCHKALRRIFWLIDENNCGKIQVENLKSLLGVTEEDQVSFDENTIDLESFLGFMVTLILTRHEHLVWNLVQKFNYNERLDLDIDDFISEASPDISHEDVITLSEEGKQVLSHIFHRFDKDNDGLLNEEDIDEAFSLTSVCPFHEMSTNYFDSCRTVGEKQIDIHAWISLWQLIANTNCYRYIHCLFEWGYSEIDKLIEIKKKRLFRKNSSDYPSVLHCYVFGASNCGKTSILRHFIGKKPLNGDIHIKSVQYSVVDRINLQNKDYHLIITEFEDKEIPVVLKSEEIMGKCDVALLLFDGNDRYSFSFLEHIQRGLDPSIPCVYMLTKHDLEIVEQENMGDVTPKQFCEALSLIWPPYLCSLVSAQGLNNIKTLFSDLLEVALNPEDSGCLPKWSMCDIDEMNDNQDDDDESNDIYRKESLLKRTLKVVGVVSGFGLLTFAMIRWLKKSKD</sequence>
<dbReference type="InterPro" id="IPR027417">
    <property type="entry name" value="P-loop_NTPase"/>
</dbReference>
<evidence type="ECO:0000256" key="4">
    <source>
        <dbReference type="SAM" id="Phobius"/>
    </source>
</evidence>
<evidence type="ECO:0000313" key="7">
    <source>
        <dbReference type="Proteomes" id="UP000444721"/>
    </source>
</evidence>
<dbReference type="VEuPathDB" id="AmoebaDB:NF0067340"/>
<dbReference type="EMBL" id="VFQX01000006">
    <property type="protein sequence ID" value="KAF0983309.1"/>
    <property type="molecule type" value="Genomic_DNA"/>
</dbReference>
<name>A0A6A5CDD2_NAEFO</name>
<dbReference type="VEuPathDB" id="AmoebaDB:FDP41_010374"/>
<keyword evidence="4" id="KW-1133">Transmembrane helix</keyword>
<organism evidence="6 7">
    <name type="scientific">Naegleria fowleri</name>
    <name type="common">Brain eating amoeba</name>
    <dbReference type="NCBI Taxonomy" id="5763"/>
    <lineage>
        <taxon>Eukaryota</taxon>
        <taxon>Discoba</taxon>
        <taxon>Heterolobosea</taxon>
        <taxon>Tetramitia</taxon>
        <taxon>Eutetramitia</taxon>
        <taxon>Vahlkampfiidae</taxon>
        <taxon>Naegleria</taxon>
    </lineage>
</organism>
<keyword evidence="4" id="KW-0812">Transmembrane</keyword>
<dbReference type="VEuPathDB" id="AmoebaDB:NfTy_011680"/>
<dbReference type="AlphaFoldDB" id="A0A6A5CDD2"/>
<dbReference type="SUPFAM" id="SSF52540">
    <property type="entry name" value="P-loop containing nucleoside triphosphate hydrolases"/>
    <property type="match status" value="2"/>
</dbReference>
<dbReference type="SUPFAM" id="SSF47473">
    <property type="entry name" value="EF-hand"/>
    <property type="match status" value="1"/>
</dbReference>
<dbReference type="OMA" id="HETTWGI"/>
<dbReference type="InterPro" id="IPR013567">
    <property type="entry name" value="EF_hand_assoc_2"/>
</dbReference>
<dbReference type="Gene3D" id="1.10.238.10">
    <property type="entry name" value="EF-hand"/>
    <property type="match status" value="1"/>
</dbReference>
<dbReference type="CDD" id="cd00882">
    <property type="entry name" value="Ras_like_GTPase"/>
    <property type="match status" value="1"/>
</dbReference>
<dbReference type="GO" id="GO:0005525">
    <property type="term" value="F:GTP binding"/>
    <property type="evidence" value="ECO:0007669"/>
    <property type="project" value="UniProtKB-KW"/>
</dbReference>
<evidence type="ECO:0000313" key="6">
    <source>
        <dbReference type="EMBL" id="KAF0983309.1"/>
    </source>
</evidence>
<keyword evidence="2" id="KW-0106">Calcium</keyword>
<feature type="domain" description="EF-hand" evidence="5">
    <location>
        <begin position="286"/>
        <end position="321"/>
    </location>
</feature>
<dbReference type="PROSITE" id="PS50222">
    <property type="entry name" value="EF_HAND_2"/>
    <property type="match status" value="1"/>
</dbReference>
<comment type="caution">
    <text evidence="6">The sequence shown here is derived from an EMBL/GenBank/DDBJ whole genome shotgun (WGS) entry which is preliminary data.</text>
</comment>
<keyword evidence="7" id="KW-1185">Reference proteome</keyword>
<dbReference type="PANTHER" id="PTHR24073">
    <property type="entry name" value="DRAB5-RELATED"/>
    <property type="match status" value="1"/>
</dbReference>
<evidence type="ECO:0000256" key="1">
    <source>
        <dbReference type="ARBA" id="ARBA00022741"/>
    </source>
</evidence>
<protein>
    <recommendedName>
        <fullName evidence="5">EF-hand domain-containing protein</fullName>
    </recommendedName>
</protein>
<evidence type="ECO:0000256" key="2">
    <source>
        <dbReference type="ARBA" id="ARBA00022837"/>
    </source>
</evidence>
<dbReference type="Proteomes" id="UP000444721">
    <property type="component" value="Unassembled WGS sequence"/>
</dbReference>
<dbReference type="Gene3D" id="3.40.50.300">
    <property type="entry name" value="P-loop containing nucleotide triphosphate hydrolases"/>
    <property type="match status" value="2"/>
</dbReference>
<reference evidence="6 7" key="1">
    <citation type="journal article" date="2019" name="Sci. Rep.">
        <title>Nanopore sequencing improves the draft genome of the human pathogenic amoeba Naegleria fowleri.</title>
        <authorList>
            <person name="Liechti N."/>
            <person name="Schurch N."/>
            <person name="Bruggmann R."/>
            <person name="Wittwer M."/>
        </authorList>
    </citation>
    <scope>NUCLEOTIDE SEQUENCE [LARGE SCALE GENOMIC DNA]</scope>
    <source>
        <strain evidence="6 7">ATCC 30894</strain>
    </source>
</reference>
<dbReference type="PROSITE" id="PS00018">
    <property type="entry name" value="EF_HAND_1"/>
    <property type="match status" value="1"/>
</dbReference>
<dbReference type="OrthoDB" id="10020961at2759"/>
<feature type="transmembrane region" description="Helical" evidence="4">
    <location>
        <begin position="608"/>
        <end position="626"/>
    </location>
</feature>
<dbReference type="RefSeq" id="XP_044568022.1">
    <property type="nucleotide sequence ID" value="XM_044700665.1"/>
</dbReference>
<dbReference type="InterPro" id="IPR011992">
    <property type="entry name" value="EF-hand-dom_pair"/>
</dbReference>
<evidence type="ECO:0000256" key="3">
    <source>
        <dbReference type="ARBA" id="ARBA00023134"/>
    </source>
</evidence>
<keyword evidence="1" id="KW-0547">Nucleotide-binding</keyword>
<proteinExistence type="predicted"/>
<accession>A0A6A5CDD2</accession>
<gene>
    <name evidence="6" type="ORF">FDP41_010374</name>
</gene>
<keyword evidence="4" id="KW-0472">Membrane</keyword>
<dbReference type="GO" id="GO:0005509">
    <property type="term" value="F:calcium ion binding"/>
    <property type="evidence" value="ECO:0007669"/>
    <property type="project" value="InterPro"/>
</dbReference>
<dbReference type="InterPro" id="IPR018247">
    <property type="entry name" value="EF_Hand_1_Ca_BS"/>
</dbReference>